<sequence>MGAASIVNKYFEIIPITSKTACQFFSCVAGASNKYLFAVRIGLDIINIIFALILAYLIKKTIINSKSAAQMNKTVFILLISTTFIELIPFLSAQIFVMVTGEQLFQLIGPFSTTAIVFNITLSVAIYYKTFKKLAKDNSSVKFFTTAATTTHHK</sequence>
<dbReference type="WBParaSite" id="PS1159_v2.g13882.t1">
    <property type="protein sequence ID" value="PS1159_v2.g13882.t1"/>
    <property type="gene ID" value="PS1159_v2.g13882"/>
</dbReference>
<dbReference type="Proteomes" id="UP000887580">
    <property type="component" value="Unplaced"/>
</dbReference>
<name>A0AC35F4X1_9BILA</name>
<evidence type="ECO:0000313" key="2">
    <source>
        <dbReference type="WBParaSite" id="PS1159_v2.g13882.t1"/>
    </source>
</evidence>
<organism evidence="1 2">
    <name type="scientific">Panagrolaimus sp. PS1159</name>
    <dbReference type="NCBI Taxonomy" id="55785"/>
    <lineage>
        <taxon>Eukaryota</taxon>
        <taxon>Metazoa</taxon>
        <taxon>Ecdysozoa</taxon>
        <taxon>Nematoda</taxon>
        <taxon>Chromadorea</taxon>
        <taxon>Rhabditida</taxon>
        <taxon>Tylenchina</taxon>
        <taxon>Panagrolaimomorpha</taxon>
        <taxon>Panagrolaimoidea</taxon>
        <taxon>Panagrolaimidae</taxon>
        <taxon>Panagrolaimus</taxon>
    </lineage>
</organism>
<evidence type="ECO:0000313" key="1">
    <source>
        <dbReference type="Proteomes" id="UP000887580"/>
    </source>
</evidence>
<proteinExistence type="predicted"/>
<accession>A0AC35F4X1</accession>
<reference evidence="2" key="1">
    <citation type="submission" date="2022-11" db="UniProtKB">
        <authorList>
            <consortium name="WormBaseParasite"/>
        </authorList>
    </citation>
    <scope>IDENTIFICATION</scope>
</reference>
<protein>
    <submittedName>
        <fullName evidence="2">Uncharacterized protein</fullName>
    </submittedName>
</protein>